<dbReference type="InterPro" id="IPR000835">
    <property type="entry name" value="HTH_MarR-typ"/>
</dbReference>
<dbReference type="Proteomes" id="UP000619376">
    <property type="component" value="Unassembled WGS sequence"/>
</dbReference>
<keyword evidence="5" id="KW-1185">Reference proteome</keyword>
<reference evidence="2" key="4">
    <citation type="submission" date="2024-05" db="EMBL/GenBank/DDBJ databases">
        <authorList>
            <person name="Sun Q."/>
            <person name="Zhou Y."/>
        </authorList>
    </citation>
    <scope>NUCLEOTIDE SEQUENCE</scope>
    <source>
        <strain evidence="2">CGMCC 1.18437</strain>
    </source>
</reference>
<dbReference type="EMBL" id="JACHFK010000004">
    <property type="protein sequence ID" value="MBB5376562.1"/>
    <property type="molecule type" value="Genomic_DNA"/>
</dbReference>
<reference evidence="2" key="1">
    <citation type="journal article" date="2014" name="Int. J. Syst. Evol. Microbiol.">
        <title>Complete genome of a new Firmicutes species belonging to the dominant human colonic microbiota ('Ruminococcus bicirculans') reveals two chromosomes and a selective capacity to utilize plant glucans.</title>
        <authorList>
            <consortium name="NISC Comparative Sequencing Program"/>
            <person name="Wegmann U."/>
            <person name="Louis P."/>
            <person name="Goesmann A."/>
            <person name="Henrissat B."/>
            <person name="Duncan S.H."/>
            <person name="Flint H.J."/>
        </authorList>
    </citation>
    <scope>NUCLEOTIDE SEQUENCE</scope>
    <source>
        <strain evidence="2">CGMCC 1.18437</strain>
    </source>
</reference>
<dbReference type="InterPro" id="IPR036390">
    <property type="entry name" value="WH_DNA-bd_sf"/>
</dbReference>
<evidence type="ECO:0000313" key="2">
    <source>
        <dbReference type="EMBL" id="GHF43115.1"/>
    </source>
</evidence>
<accession>A0A7W8KE86</accession>
<reference evidence="3 4" key="3">
    <citation type="submission" date="2020-08" db="EMBL/GenBank/DDBJ databases">
        <title>Genomic Encyclopedia of Type Strains, Phase IV (KMG-IV): sequencing the most valuable type-strain genomes for metagenomic binning, comparative biology and taxonomic classification.</title>
        <authorList>
            <person name="Goeker M."/>
        </authorList>
    </citation>
    <scope>NUCLEOTIDE SEQUENCE [LARGE SCALE GENOMIC DNA]</scope>
    <source>
        <strain evidence="3 4">DSM 27521</strain>
    </source>
</reference>
<sequence>MDAGALHRLARHLRDLATQATARPGEPTPSPGLIAVVEDVARHPGSAVGEVAARTGLAQSFVSKTVAALRDEGLLVSVPDAADRRRTTVTLAPGVRQDVLLPRARTPLAETLRTAHPDLSAEQLDRAGELLDELGTLLRP</sequence>
<evidence type="ECO:0000313" key="3">
    <source>
        <dbReference type="EMBL" id="MBB5376562.1"/>
    </source>
</evidence>
<dbReference type="InterPro" id="IPR036388">
    <property type="entry name" value="WH-like_DNA-bd_sf"/>
</dbReference>
<dbReference type="GO" id="GO:0003700">
    <property type="term" value="F:DNA-binding transcription factor activity"/>
    <property type="evidence" value="ECO:0007669"/>
    <property type="project" value="InterPro"/>
</dbReference>
<proteinExistence type="predicted"/>
<evidence type="ECO:0000259" key="1">
    <source>
        <dbReference type="Pfam" id="PF12802"/>
    </source>
</evidence>
<comment type="caution">
    <text evidence="3">The sequence shown here is derived from an EMBL/GenBank/DDBJ whole genome shotgun (WGS) entry which is preliminary data.</text>
</comment>
<gene>
    <name evidence="2" type="ORF">GCM10017781_19400</name>
    <name evidence="3" type="ORF">HNQ07_002026</name>
</gene>
<evidence type="ECO:0000313" key="5">
    <source>
        <dbReference type="Proteomes" id="UP000619376"/>
    </source>
</evidence>
<dbReference type="EMBL" id="BNAJ01000004">
    <property type="protein sequence ID" value="GHF43115.1"/>
    <property type="molecule type" value="Genomic_DNA"/>
</dbReference>
<organism evidence="3 4">
    <name type="scientific">Deinococcus metalli</name>
    <dbReference type="NCBI Taxonomy" id="1141878"/>
    <lineage>
        <taxon>Bacteria</taxon>
        <taxon>Thermotogati</taxon>
        <taxon>Deinococcota</taxon>
        <taxon>Deinococci</taxon>
        <taxon>Deinococcales</taxon>
        <taxon>Deinococcaceae</taxon>
        <taxon>Deinococcus</taxon>
    </lineage>
</organism>
<dbReference type="GO" id="GO:0003677">
    <property type="term" value="F:DNA binding"/>
    <property type="evidence" value="ECO:0007669"/>
    <property type="project" value="UniProtKB-KW"/>
</dbReference>
<keyword evidence="3" id="KW-0238">DNA-binding</keyword>
<dbReference type="Pfam" id="PF12802">
    <property type="entry name" value="MarR_2"/>
    <property type="match status" value="1"/>
</dbReference>
<name>A0A7W8KE86_9DEIO</name>
<dbReference type="AlphaFoldDB" id="A0A7W8KE86"/>
<feature type="domain" description="HTH marR-type" evidence="1">
    <location>
        <begin position="40"/>
        <end position="86"/>
    </location>
</feature>
<dbReference type="Gene3D" id="1.10.10.10">
    <property type="entry name" value="Winged helix-like DNA-binding domain superfamily/Winged helix DNA-binding domain"/>
    <property type="match status" value="1"/>
</dbReference>
<dbReference type="SUPFAM" id="SSF46785">
    <property type="entry name" value="Winged helix' DNA-binding domain"/>
    <property type="match status" value="1"/>
</dbReference>
<evidence type="ECO:0000313" key="4">
    <source>
        <dbReference type="Proteomes" id="UP000539473"/>
    </source>
</evidence>
<reference evidence="5" key="2">
    <citation type="journal article" date="2019" name="Int. J. Syst. Evol. Microbiol.">
        <title>The Global Catalogue of Microorganisms (GCM) 10K type strain sequencing project: providing services to taxonomists for standard genome sequencing and annotation.</title>
        <authorList>
            <consortium name="The Broad Institute Genomics Platform"/>
            <consortium name="The Broad Institute Genome Sequencing Center for Infectious Disease"/>
            <person name="Wu L."/>
            <person name="Ma J."/>
        </authorList>
    </citation>
    <scope>NUCLEOTIDE SEQUENCE [LARGE SCALE GENOMIC DNA]</scope>
    <source>
        <strain evidence="5">CGMCC 1.18437</strain>
    </source>
</reference>
<dbReference type="RefSeq" id="WP_184111264.1">
    <property type="nucleotide sequence ID" value="NZ_BNAJ01000004.1"/>
</dbReference>
<dbReference type="Proteomes" id="UP000539473">
    <property type="component" value="Unassembled WGS sequence"/>
</dbReference>
<protein>
    <submittedName>
        <fullName evidence="3">DNA-binding MarR family transcriptional regulator</fullName>
    </submittedName>
</protein>